<proteinExistence type="predicted"/>
<sequence>YVIIDLDGLLVNTEEKYMLHIQNIFDRYGLRYTWDIHANQIGFSPEKSNAFFNAFLADLLNKRFVLNLISDEFRDMRSVKKINFSDTELMDGAREAIHFLHKANFKLILATNSTYGELEQKIYNNIDVTINKLFNENFLDIIYKSDDTSEVNKYKRVLEKHFLSTNECLVIEDSYF</sequence>
<dbReference type="SUPFAM" id="SSF56784">
    <property type="entry name" value="HAD-like"/>
    <property type="match status" value="1"/>
</dbReference>
<comment type="caution">
    <text evidence="1">The sequence shown here is derived from an EMBL/GenBank/DDBJ whole genome shotgun (WGS) entry which is preliminary data.</text>
</comment>
<name>A0A9N9P6H0_9GLOM</name>
<dbReference type="PANTHER" id="PTHR18901:SF38">
    <property type="entry name" value="PSEUDOURIDINE-5'-PHOSPHATASE"/>
    <property type="match status" value="1"/>
</dbReference>
<keyword evidence="2" id="KW-1185">Reference proteome</keyword>
<evidence type="ECO:0000313" key="2">
    <source>
        <dbReference type="Proteomes" id="UP000789396"/>
    </source>
</evidence>
<dbReference type="Gene3D" id="3.40.50.1000">
    <property type="entry name" value="HAD superfamily/HAD-like"/>
    <property type="match status" value="1"/>
</dbReference>
<reference evidence="1" key="1">
    <citation type="submission" date="2021-06" db="EMBL/GenBank/DDBJ databases">
        <authorList>
            <person name="Kallberg Y."/>
            <person name="Tangrot J."/>
            <person name="Rosling A."/>
        </authorList>
    </citation>
    <scope>NUCLEOTIDE SEQUENCE</scope>
    <source>
        <strain evidence="1">IN212</strain>
    </source>
</reference>
<dbReference type="Proteomes" id="UP000789396">
    <property type="component" value="Unassembled WGS sequence"/>
</dbReference>
<feature type="non-terminal residue" evidence="1">
    <location>
        <position position="1"/>
    </location>
</feature>
<dbReference type="InterPro" id="IPR041492">
    <property type="entry name" value="HAD_2"/>
</dbReference>
<dbReference type="AlphaFoldDB" id="A0A9N9P6H0"/>
<dbReference type="SFLD" id="SFLDG01129">
    <property type="entry name" value="C1.5:_HAD__Beta-PGM__Phosphata"/>
    <property type="match status" value="1"/>
</dbReference>
<dbReference type="SFLD" id="SFLDS00003">
    <property type="entry name" value="Haloacid_Dehalogenase"/>
    <property type="match status" value="1"/>
</dbReference>
<organism evidence="1 2">
    <name type="scientific">Racocetra fulgida</name>
    <dbReference type="NCBI Taxonomy" id="60492"/>
    <lineage>
        <taxon>Eukaryota</taxon>
        <taxon>Fungi</taxon>
        <taxon>Fungi incertae sedis</taxon>
        <taxon>Mucoromycota</taxon>
        <taxon>Glomeromycotina</taxon>
        <taxon>Glomeromycetes</taxon>
        <taxon>Diversisporales</taxon>
        <taxon>Gigasporaceae</taxon>
        <taxon>Racocetra</taxon>
    </lineage>
</organism>
<dbReference type="OrthoDB" id="40579at2759"/>
<protein>
    <submittedName>
        <fullName evidence="1">7189_t:CDS:1</fullName>
    </submittedName>
</protein>
<dbReference type="InterPro" id="IPR036412">
    <property type="entry name" value="HAD-like_sf"/>
</dbReference>
<evidence type="ECO:0000313" key="1">
    <source>
        <dbReference type="EMBL" id="CAG8788420.1"/>
    </source>
</evidence>
<dbReference type="Pfam" id="PF13419">
    <property type="entry name" value="HAD_2"/>
    <property type="match status" value="1"/>
</dbReference>
<dbReference type="InterPro" id="IPR023198">
    <property type="entry name" value="PGP-like_dom2"/>
</dbReference>
<dbReference type="EMBL" id="CAJVPZ010058809">
    <property type="protein sequence ID" value="CAG8788420.1"/>
    <property type="molecule type" value="Genomic_DNA"/>
</dbReference>
<gene>
    <name evidence="1" type="ORF">RFULGI_LOCUS16504</name>
</gene>
<dbReference type="PANTHER" id="PTHR18901">
    <property type="entry name" value="2-DEOXYGLUCOSE-6-PHOSPHATE PHOSPHATASE 2"/>
    <property type="match status" value="1"/>
</dbReference>
<accession>A0A9N9P6H0</accession>
<dbReference type="Gene3D" id="1.10.150.240">
    <property type="entry name" value="Putative phosphatase, domain 2"/>
    <property type="match status" value="1"/>
</dbReference>
<dbReference type="InterPro" id="IPR023214">
    <property type="entry name" value="HAD_sf"/>
</dbReference>
<feature type="non-terminal residue" evidence="1">
    <location>
        <position position="176"/>
    </location>
</feature>